<dbReference type="AlphaFoldDB" id="A0A1Y0ED89"/>
<evidence type="ECO:0000313" key="3">
    <source>
        <dbReference type="Proteomes" id="UP000195273"/>
    </source>
</evidence>
<proteinExistence type="predicted"/>
<organism evidence="2 3">
    <name type="scientific">Yoonia vestfoldensis</name>
    <dbReference type="NCBI Taxonomy" id="245188"/>
    <lineage>
        <taxon>Bacteria</taxon>
        <taxon>Pseudomonadati</taxon>
        <taxon>Pseudomonadota</taxon>
        <taxon>Alphaproteobacteria</taxon>
        <taxon>Rhodobacterales</taxon>
        <taxon>Paracoccaceae</taxon>
        <taxon>Yoonia</taxon>
    </lineage>
</organism>
<dbReference type="InterPro" id="IPR018891">
    <property type="entry name" value="AIPR_C"/>
</dbReference>
<sequence>MNPIVRAQLNDFKNANSHEQGKDSDFFEVMSIFAVENGILGENIEPFRAHLKGSEFGIDGISICIQGTLCIDADEAASILSVGKNHVGSFRMYQSKTSDSLDYGQISKFLDAVYDFFTDLKLLSGDQIEDLVGVRDAVFAAATRSNPDLKCFFCTTGSGEVPKAIQALIDSNRSRLEALNVFGSIDISCLGARDIQEGFRAATNSSSASINFSKNVTLPDHENIEEAYIGYVTADQILEMALGDVDGQGNRHINRAIFYDNVRDFNPNSEINKSILADIEAGDLSSFVFKNNGITVVAKSISRKGDTFTLEDYQIVNGCQTTNILAQTPQTAKKISVPLRLIGSSDPDFIAKIIIGTNKQNEVREDQFWALLPFMKDLEIYCAGQDGDERLLIERRDNQYRDVAIERTRIMKPSDLMKVSAAAFFFQPNRAARDHRGIRKEFASRIFLADHSVELYHMAALSLYKFDYLVRTSKVPRAHVINKFFVLYALVRKFWHNPNLLEAKEKERTRVRRSVLEIVLDNEEYVKHIEKVSKHIDTLVASSGAKTREQLRDFIRTESFSESFTKTFFDS</sequence>
<dbReference type="KEGG" id="lvs:LOKVESSMR4R_02231"/>
<keyword evidence="3" id="KW-1185">Reference proteome</keyword>
<dbReference type="EMBL" id="CP021431">
    <property type="protein sequence ID" value="ARU01537.1"/>
    <property type="molecule type" value="Genomic_DNA"/>
</dbReference>
<dbReference type="Pfam" id="PF10592">
    <property type="entry name" value="AIPR"/>
    <property type="match status" value="1"/>
</dbReference>
<protein>
    <submittedName>
        <fullName evidence="2">AIPR protein</fullName>
    </submittedName>
</protein>
<evidence type="ECO:0000259" key="1">
    <source>
        <dbReference type="Pfam" id="PF10592"/>
    </source>
</evidence>
<dbReference type="Proteomes" id="UP000195273">
    <property type="component" value="Chromosome"/>
</dbReference>
<name>A0A1Y0ED89_9RHOB</name>
<dbReference type="RefSeq" id="WP_087208389.1">
    <property type="nucleotide sequence ID" value="NZ_CP021431.1"/>
</dbReference>
<reference evidence="2 3" key="1">
    <citation type="submission" date="2017-05" db="EMBL/GenBank/DDBJ databases">
        <title>Genome Sequence of Loktanella vestfoldensis Strain SMR4r Isolated from a Culture of the Diatom Skeletonema marinoi.</title>
        <authorList>
            <person name="Topel M."/>
            <person name="Pinder M.I.M."/>
            <person name="Johansson O.N."/>
            <person name="Kourtchenko O."/>
            <person name="Godhe A."/>
            <person name="Clarke A.K."/>
        </authorList>
    </citation>
    <scope>NUCLEOTIDE SEQUENCE [LARGE SCALE GENOMIC DNA]</scope>
    <source>
        <strain evidence="2 3">SMR4r</strain>
    </source>
</reference>
<gene>
    <name evidence="2" type="ORF">LOKVESSMR4R_02231</name>
</gene>
<feature type="domain" description="Abortive phage infection protein C-terminal" evidence="1">
    <location>
        <begin position="258"/>
        <end position="444"/>
    </location>
</feature>
<accession>A0A1Y0ED89</accession>
<evidence type="ECO:0000313" key="2">
    <source>
        <dbReference type="EMBL" id="ARU01537.1"/>
    </source>
</evidence>